<proteinExistence type="predicted"/>
<evidence type="ECO:0000259" key="16">
    <source>
        <dbReference type="PROSITE" id="PS51379"/>
    </source>
</evidence>
<comment type="caution">
    <text evidence="17">The sequence shown here is derived from an EMBL/GenBank/DDBJ whole genome shotgun (WGS) entry which is preliminary data.</text>
</comment>
<dbReference type="GO" id="GO:0051539">
    <property type="term" value="F:4 iron, 4 sulfur cluster binding"/>
    <property type="evidence" value="ECO:0007669"/>
    <property type="project" value="UniProtKB-UniRule"/>
</dbReference>
<keyword evidence="9 15" id="KW-0249">Electron transport</keyword>
<dbReference type="GO" id="GO:0016020">
    <property type="term" value="C:membrane"/>
    <property type="evidence" value="ECO:0007669"/>
    <property type="project" value="UniProtKB-SubCell"/>
</dbReference>
<keyword evidence="5 15" id="KW-0285">Flavoprotein</keyword>
<dbReference type="Proteomes" id="UP000281547">
    <property type="component" value="Unassembled WGS sequence"/>
</dbReference>
<keyword evidence="12 15" id="KW-0411">Iron-sulfur</keyword>
<comment type="subcellular location">
    <subcellularLocation>
        <location evidence="3">Membrane</location>
    </subcellularLocation>
</comment>
<keyword evidence="14" id="KW-0472">Membrane</keyword>
<evidence type="ECO:0000256" key="9">
    <source>
        <dbReference type="ARBA" id="ARBA00022982"/>
    </source>
</evidence>
<keyword evidence="6 15" id="KW-0479">Metal-binding</keyword>
<dbReference type="Pfam" id="PF05187">
    <property type="entry name" value="Fer4_ETF_QO"/>
    <property type="match status" value="1"/>
</dbReference>
<evidence type="ECO:0000256" key="8">
    <source>
        <dbReference type="ARBA" id="ARBA00022946"/>
    </source>
</evidence>
<evidence type="ECO:0000256" key="11">
    <source>
        <dbReference type="ARBA" id="ARBA00023004"/>
    </source>
</evidence>
<keyword evidence="13 15" id="KW-0830">Ubiquinone</keyword>
<name>A0A433X426_9HYPH</name>
<dbReference type="Gene3D" id="3.30.70.20">
    <property type="match status" value="1"/>
</dbReference>
<evidence type="ECO:0000313" key="18">
    <source>
        <dbReference type="Proteomes" id="UP000281547"/>
    </source>
</evidence>
<evidence type="ECO:0000256" key="1">
    <source>
        <dbReference type="ARBA" id="ARBA00001974"/>
    </source>
</evidence>
<keyword evidence="10 15" id="KW-0560">Oxidoreductase</keyword>
<dbReference type="EMBL" id="RZNJ01000006">
    <property type="protein sequence ID" value="RUT28820.1"/>
    <property type="molecule type" value="Genomic_DNA"/>
</dbReference>
<dbReference type="SUPFAM" id="SSF51905">
    <property type="entry name" value="FAD/NAD(P)-binding domain"/>
    <property type="match status" value="1"/>
</dbReference>
<comment type="catalytic activity">
    <reaction evidence="15">
        <text>a ubiquinone + reduced [electron-transfer flavoprotein] = a ubiquinol + oxidized [electron-transfer flavoprotein] + H(+)</text>
        <dbReference type="Rhea" id="RHEA:24052"/>
        <dbReference type="Rhea" id="RHEA-COMP:9565"/>
        <dbReference type="Rhea" id="RHEA-COMP:9566"/>
        <dbReference type="Rhea" id="RHEA-COMP:10685"/>
        <dbReference type="Rhea" id="RHEA-COMP:10686"/>
        <dbReference type="ChEBI" id="CHEBI:15378"/>
        <dbReference type="ChEBI" id="CHEBI:16389"/>
        <dbReference type="ChEBI" id="CHEBI:17976"/>
        <dbReference type="ChEBI" id="CHEBI:57692"/>
        <dbReference type="ChEBI" id="CHEBI:58307"/>
        <dbReference type="EC" id="1.5.5.1"/>
    </reaction>
</comment>
<evidence type="ECO:0000256" key="13">
    <source>
        <dbReference type="ARBA" id="ARBA00023075"/>
    </source>
</evidence>
<comment type="cofactor">
    <cofactor evidence="1 15">
        <name>FAD</name>
        <dbReference type="ChEBI" id="CHEBI:57692"/>
    </cofactor>
</comment>
<reference evidence="17 18" key="1">
    <citation type="journal article" date="2016" name="Int. J. Syst. Evol. Microbiol.">
        <title>Arsenicitalea aurantiaca gen. nov., sp. nov., a new member of the family Hyphomicrobiaceae, isolated from high-arsenic sediment.</title>
        <authorList>
            <person name="Mu Y."/>
            <person name="Zhou L."/>
            <person name="Zeng X.C."/>
            <person name="Liu L."/>
            <person name="Pan Y."/>
            <person name="Chen X."/>
            <person name="Wang J."/>
            <person name="Li S."/>
            <person name="Li W.J."/>
            <person name="Wang Y."/>
        </authorList>
    </citation>
    <scope>NUCLEOTIDE SEQUENCE [LARGE SCALE GENOMIC DNA]</scope>
    <source>
        <strain evidence="17 18">42-50</strain>
    </source>
</reference>
<dbReference type="InterPro" id="IPR017896">
    <property type="entry name" value="4Fe4S_Fe-S-bd"/>
</dbReference>
<evidence type="ECO:0000256" key="12">
    <source>
        <dbReference type="ARBA" id="ARBA00023014"/>
    </source>
</evidence>
<gene>
    <name evidence="17" type="ORF">EMQ25_15640</name>
</gene>
<evidence type="ECO:0000256" key="7">
    <source>
        <dbReference type="ARBA" id="ARBA00022827"/>
    </source>
</evidence>
<dbReference type="AlphaFoldDB" id="A0A433X426"/>
<dbReference type="InterPro" id="IPR007859">
    <property type="entry name" value="ETF-QO/FixX_C"/>
</dbReference>
<dbReference type="InterPro" id="IPR040156">
    <property type="entry name" value="ETF-QO"/>
</dbReference>
<dbReference type="FunFam" id="3.30.70.20:FF:000015">
    <property type="entry name" value="Electron transfer flavoprotein-ubiquinone oxidoreductase"/>
    <property type="match status" value="1"/>
</dbReference>
<accession>A0A433X426</accession>
<dbReference type="Gene3D" id="3.50.50.60">
    <property type="entry name" value="FAD/NAD(P)-binding domain"/>
    <property type="match status" value="1"/>
</dbReference>
<keyword evidence="11 15" id="KW-0408">Iron</keyword>
<sequence length="555" mass="59639">MRLSASHRPDREAMEFDVVIVGGGPAGLSAAIRIKQLAPERSVVLLEKGAEIGAHVLSGVVIDPVGIDALLPGWRSEAGHPLETEVTTDRFSWLTETRAIGIPQALLPPLMSNHGCYVGSLGRIAAWLAEKAQALGVEIYPGFPASEILFDEEGRVVGVATGDMGRTREGTPGPDFMAGMELHAAYVLFAEGARGSLSKQLIARYGLDKDRDPQKYGLGLKELWEVEPARHNPGRVEHFMGWPLGTGVGGGGFLYHLADNRVSVGYVVHLDYKNPYLSPFEEFQRFKTHSAIAPVLKGGRRLGYGARALTEGGLQSVPELVFPGGALIGCAAGFMNVPRIKGSHTAMLSGIEAADAVVGALAEGRRHDRLDSFERGWRKGPIGRELGPVRNVKPLWSRLGTVWGVAAAGADMWCRTLLGRSPLGTLHHAGPDAAALEPAARHRPIAYPKPDGVVSFDRLSSVFVSNTAHGEDQKVHLLVRDMALHKRSEHDVYAGPSTRYCPAGVYEWIEGPDGPRYQINASNCVHCKTCDIKDPNGNIDWVPPEGGGGPNYAGL</sequence>
<dbReference type="EC" id="1.5.5.1" evidence="15"/>
<keyword evidence="4 15" id="KW-0813">Transport</keyword>
<dbReference type="InterPro" id="IPR049398">
    <property type="entry name" value="ETF-QO/FixC_UQ-bd"/>
</dbReference>
<protein>
    <recommendedName>
        <fullName evidence="15">Electron transfer flavoprotein-ubiquinone oxidoreductase</fullName>
        <shortName evidence="15">ETF-QO</shortName>
        <ecNumber evidence="15">1.5.5.1</ecNumber>
    </recommendedName>
</protein>
<dbReference type="GO" id="GO:0046872">
    <property type="term" value="F:metal ion binding"/>
    <property type="evidence" value="ECO:0007669"/>
    <property type="project" value="UniProtKB-KW"/>
</dbReference>
<keyword evidence="18" id="KW-1185">Reference proteome</keyword>
<evidence type="ECO:0000256" key="2">
    <source>
        <dbReference type="ARBA" id="ARBA00002819"/>
    </source>
</evidence>
<dbReference type="SUPFAM" id="SSF54862">
    <property type="entry name" value="4Fe-4S ferredoxins"/>
    <property type="match status" value="1"/>
</dbReference>
<evidence type="ECO:0000256" key="14">
    <source>
        <dbReference type="ARBA" id="ARBA00023136"/>
    </source>
</evidence>
<feature type="domain" description="4Fe-4S ferredoxin-type" evidence="16">
    <location>
        <begin position="515"/>
        <end position="544"/>
    </location>
</feature>
<dbReference type="Pfam" id="PF21162">
    <property type="entry name" value="ETFQO_UQ-bd"/>
    <property type="match status" value="1"/>
</dbReference>
<dbReference type="PRINTS" id="PR00420">
    <property type="entry name" value="RNGMNOXGNASE"/>
</dbReference>
<dbReference type="PANTHER" id="PTHR10617:SF107">
    <property type="entry name" value="ELECTRON TRANSFER FLAVOPROTEIN-UBIQUINONE OXIDOREDUCTASE, MITOCHONDRIAL"/>
    <property type="match status" value="1"/>
</dbReference>
<dbReference type="InterPro" id="IPR036188">
    <property type="entry name" value="FAD/NAD-bd_sf"/>
</dbReference>
<comment type="function">
    <text evidence="2 15">Accepts electrons from ETF and reduces ubiquinone.</text>
</comment>
<dbReference type="PROSITE" id="PS51379">
    <property type="entry name" value="4FE4S_FER_2"/>
    <property type="match status" value="1"/>
</dbReference>
<dbReference type="Pfam" id="PF13450">
    <property type="entry name" value="NAD_binding_8"/>
    <property type="match status" value="1"/>
</dbReference>
<keyword evidence="8" id="KW-0809">Transit peptide</keyword>
<dbReference type="GO" id="GO:0004174">
    <property type="term" value="F:electron-transferring-flavoprotein dehydrogenase activity"/>
    <property type="evidence" value="ECO:0007669"/>
    <property type="project" value="UniProtKB-UniRule"/>
</dbReference>
<dbReference type="OrthoDB" id="9766632at2"/>
<evidence type="ECO:0000313" key="17">
    <source>
        <dbReference type="EMBL" id="RUT28820.1"/>
    </source>
</evidence>
<evidence type="ECO:0000256" key="4">
    <source>
        <dbReference type="ARBA" id="ARBA00022448"/>
    </source>
</evidence>
<keyword evidence="7 15" id="KW-0274">FAD</keyword>
<organism evidence="17 18">
    <name type="scientific">Arsenicitalea aurantiaca</name>
    <dbReference type="NCBI Taxonomy" id="1783274"/>
    <lineage>
        <taxon>Bacteria</taxon>
        <taxon>Pseudomonadati</taxon>
        <taxon>Pseudomonadota</taxon>
        <taxon>Alphaproteobacteria</taxon>
        <taxon>Hyphomicrobiales</taxon>
        <taxon>Devosiaceae</taxon>
        <taxon>Arsenicitalea</taxon>
    </lineage>
</organism>
<evidence type="ECO:0000256" key="10">
    <source>
        <dbReference type="ARBA" id="ARBA00023002"/>
    </source>
</evidence>
<evidence type="ECO:0000256" key="3">
    <source>
        <dbReference type="ARBA" id="ARBA00004370"/>
    </source>
</evidence>
<dbReference type="Gene3D" id="3.30.9.90">
    <property type="match status" value="1"/>
</dbReference>
<evidence type="ECO:0000256" key="15">
    <source>
        <dbReference type="RuleBase" id="RU366068"/>
    </source>
</evidence>
<comment type="cofactor">
    <cofactor evidence="15">
        <name>[4Fe-4S] cluster</name>
        <dbReference type="ChEBI" id="CHEBI:49883"/>
    </cofactor>
    <text evidence="15">Binds 1 [4Fe-4S] cluster.</text>
</comment>
<dbReference type="SUPFAM" id="SSF54373">
    <property type="entry name" value="FAD-linked reductases, C-terminal domain"/>
    <property type="match status" value="1"/>
</dbReference>
<evidence type="ECO:0000256" key="6">
    <source>
        <dbReference type="ARBA" id="ARBA00022723"/>
    </source>
</evidence>
<dbReference type="PANTHER" id="PTHR10617">
    <property type="entry name" value="ELECTRON TRANSFER FLAVOPROTEIN-UBIQUINONE OXIDOREDUCTASE"/>
    <property type="match status" value="1"/>
</dbReference>
<evidence type="ECO:0000256" key="5">
    <source>
        <dbReference type="ARBA" id="ARBA00022630"/>
    </source>
</evidence>
<dbReference type="RefSeq" id="WP_127189544.1">
    <property type="nucleotide sequence ID" value="NZ_RZNJ01000006.1"/>
</dbReference>